<dbReference type="AlphaFoldDB" id="A0AAV8CRV1"/>
<protein>
    <submittedName>
        <fullName evidence="1">Complex 1 family protein</fullName>
    </submittedName>
</protein>
<gene>
    <name evidence="1" type="ORF">LUZ62_068695</name>
</gene>
<reference evidence="1" key="1">
    <citation type="submission" date="2022-08" db="EMBL/GenBank/DDBJ databases">
        <authorList>
            <person name="Marques A."/>
        </authorList>
    </citation>
    <scope>NUCLEOTIDE SEQUENCE</scope>
    <source>
        <strain evidence="1">RhyPub2mFocal</strain>
        <tissue evidence="1">Leaves</tissue>
    </source>
</reference>
<comment type="caution">
    <text evidence="1">The sequence shown here is derived from an EMBL/GenBank/DDBJ whole genome shotgun (WGS) entry which is preliminary data.</text>
</comment>
<keyword evidence="2" id="KW-1185">Reference proteome</keyword>
<evidence type="ECO:0000313" key="1">
    <source>
        <dbReference type="EMBL" id="KAJ4758320.1"/>
    </source>
</evidence>
<name>A0AAV8CRV1_9POAL</name>
<accession>A0AAV8CRV1</accession>
<dbReference type="Proteomes" id="UP001140206">
    <property type="component" value="Chromosome 4"/>
</dbReference>
<proteinExistence type="predicted"/>
<evidence type="ECO:0000313" key="2">
    <source>
        <dbReference type="Proteomes" id="UP001140206"/>
    </source>
</evidence>
<sequence>MRRAFAGDSLMPTESKKEIRQRFEKNLRVSTEAELRELLDQVKEPLHLIQHKIVQVSPYGVVKCVVKHEKEHTGATLGVSSEEILSKSRQ</sequence>
<organism evidence="1 2">
    <name type="scientific">Rhynchospora pubera</name>
    <dbReference type="NCBI Taxonomy" id="906938"/>
    <lineage>
        <taxon>Eukaryota</taxon>
        <taxon>Viridiplantae</taxon>
        <taxon>Streptophyta</taxon>
        <taxon>Embryophyta</taxon>
        <taxon>Tracheophyta</taxon>
        <taxon>Spermatophyta</taxon>
        <taxon>Magnoliopsida</taxon>
        <taxon>Liliopsida</taxon>
        <taxon>Poales</taxon>
        <taxon>Cyperaceae</taxon>
        <taxon>Cyperoideae</taxon>
        <taxon>Rhynchosporeae</taxon>
        <taxon>Rhynchospora</taxon>
    </lineage>
</organism>
<dbReference type="EMBL" id="JAMFTS010000004">
    <property type="protein sequence ID" value="KAJ4758320.1"/>
    <property type="molecule type" value="Genomic_DNA"/>
</dbReference>